<comment type="caution">
    <text evidence="3">The sequence shown here is derived from an EMBL/GenBank/DDBJ whole genome shotgun (WGS) entry which is preliminary data.</text>
</comment>
<reference evidence="3 4" key="1">
    <citation type="journal article" date="2018" name="BMC Genomics">
        <title>The genome of Naegleria lovaniensis, the basis for a comparative approach to unravel pathogenicity factors of the human pathogenic amoeba N. fowleri.</title>
        <authorList>
            <person name="Liechti N."/>
            <person name="Schurch N."/>
            <person name="Bruggmann R."/>
            <person name="Wittwer M."/>
        </authorList>
    </citation>
    <scope>NUCLEOTIDE SEQUENCE [LARGE SCALE GENOMIC DNA]</scope>
    <source>
        <strain evidence="3 4">ATCC 30569</strain>
    </source>
</reference>
<keyword evidence="2" id="KW-1133">Transmembrane helix</keyword>
<dbReference type="AlphaFoldDB" id="A0AA88GIL7"/>
<keyword evidence="2" id="KW-0472">Membrane</keyword>
<keyword evidence="4" id="KW-1185">Reference proteome</keyword>
<dbReference type="EMBL" id="PYSW02000026">
    <property type="protein sequence ID" value="KAG2381659.1"/>
    <property type="molecule type" value="Genomic_DNA"/>
</dbReference>
<organism evidence="3 4">
    <name type="scientific">Naegleria lovaniensis</name>
    <name type="common">Amoeba</name>
    <dbReference type="NCBI Taxonomy" id="51637"/>
    <lineage>
        <taxon>Eukaryota</taxon>
        <taxon>Discoba</taxon>
        <taxon>Heterolobosea</taxon>
        <taxon>Tetramitia</taxon>
        <taxon>Eutetramitia</taxon>
        <taxon>Vahlkampfiidae</taxon>
        <taxon>Naegleria</taxon>
    </lineage>
</organism>
<keyword evidence="2" id="KW-0812">Transmembrane</keyword>
<accession>A0AA88GIL7</accession>
<feature type="region of interest" description="Disordered" evidence="1">
    <location>
        <begin position="50"/>
        <end position="75"/>
    </location>
</feature>
<evidence type="ECO:0000313" key="3">
    <source>
        <dbReference type="EMBL" id="KAG2381659.1"/>
    </source>
</evidence>
<evidence type="ECO:0000313" key="4">
    <source>
        <dbReference type="Proteomes" id="UP000816034"/>
    </source>
</evidence>
<proteinExistence type="predicted"/>
<feature type="compositionally biased region" description="Polar residues" evidence="1">
    <location>
        <begin position="61"/>
        <end position="75"/>
    </location>
</feature>
<dbReference type="RefSeq" id="XP_044547339.1">
    <property type="nucleotide sequence ID" value="XM_044695861.1"/>
</dbReference>
<sequence>MEPSSPQGTTTLDNAPESNNTLVICDQNHVQDNMTEEIPKLNTILNSNLSVHDSIDPPPHTQQDSSALGVNNNPSNPLFNDDQLSRFSKLKQVYTSSRSLWLIHSISLFYVLYSCMTVYLSLNQIYNVSANYQHEWVKTNDFPSKIVGEGIYTSVKNFNQPKLEISEP</sequence>
<evidence type="ECO:0000256" key="1">
    <source>
        <dbReference type="SAM" id="MobiDB-lite"/>
    </source>
</evidence>
<feature type="transmembrane region" description="Helical" evidence="2">
    <location>
        <begin position="99"/>
        <end position="122"/>
    </location>
</feature>
<dbReference type="GeneID" id="68098498"/>
<name>A0AA88GIL7_NAELO</name>
<dbReference type="Proteomes" id="UP000816034">
    <property type="component" value="Unassembled WGS sequence"/>
</dbReference>
<gene>
    <name evidence="3" type="ORF">C9374_006043</name>
</gene>
<evidence type="ECO:0000256" key="2">
    <source>
        <dbReference type="SAM" id="Phobius"/>
    </source>
</evidence>
<protein>
    <submittedName>
        <fullName evidence="3">Uncharacterized protein</fullName>
    </submittedName>
</protein>